<gene>
    <name evidence="1" type="ORF">HG542_05195</name>
</gene>
<protein>
    <submittedName>
        <fullName evidence="1">Uncharacterized protein</fullName>
    </submittedName>
</protein>
<proteinExistence type="predicted"/>
<sequence>MVDHKAVVAVEVRPHPIAAAFHHLLTFPVVEIDGREHVMKWGTGTIPLAAGQHRIRVFFRYRGQKGTHLALASREFTVDGRARRVRITAQLGARNGSRFRIGDPVVQA</sequence>
<dbReference type="Proteomes" id="UP000587462">
    <property type="component" value="Unassembled WGS sequence"/>
</dbReference>
<dbReference type="EMBL" id="JABBXF010000008">
    <property type="protein sequence ID" value="NVK77052.1"/>
    <property type="molecule type" value="Genomic_DNA"/>
</dbReference>
<reference evidence="1 2" key="1">
    <citation type="submission" date="2020-04" db="EMBL/GenBank/DDBJ databases">
        <title>Draft Genome Sequence of Streptomyces morookaense DSM 40503, an 8-azaguanine-producing strain.</title>
        <authorList>
            <person name="Qi J."/>
            <person name="Gao J.-M."/>
        </authorList>
    </citation>
    <scope>NUCLEOTIDE SEQUENCE [LARGE SCALE GENOMIC DNA]</scope>
    <source>
        <strain evidence="1 2">DSM 40503</strain>
    </source>
</reference>
<keyword evidence="2" id="KW-1185">Reference proteome</keyword>
<accession>A0A7Y7B184</accession>
<evidence type="ECO:0000313" key="1">
    <source>
        <dbReference type="EMBL" id="NVK77052.1"/>
    </source>
</evidence>
<evidence type="ECO:0000313" key="2">
    <source>
        <dbReference type="Proteomes" id="UP000587462"/>
    </source>
</evidence>
<name>A0A7Y7B184_STRMO</name>
<comment type="caution">
    <text evidence="1">The sequence shown here is derived from an EMBL/GenBank/DDBJ whole genome shotgun (WGS) entry which is preliminary data.</text>
</comment>
<organism evidence="1 2">
    <name type="scientific">Streptomyces morookaense</name>
    <name type="common">Streptoverticillium morookaense</name>
    <dbReference type="NCBI Taxonomy" id="1970"/>
    <lineage>
        <taxon>Bacteria</taxon>
        <taxon>Bacillati</taxon>
        <taxon>Actinomycetota</taxon>
        <taxon>Actinomycetes</taxon>
        <taxon>Kitasatosporales</taxon>
        <taxon>Streptomycetaceae</taxon>
        <taxon>Streptomyces</taxon>
    </lineage>
</organism>
<dbReference type="RefSeq" id="WP_171078832.1">
    <property type="nucleotide sequence ID" value="NZ_BNBU01000003.1"/>
</dbReference>
<dbReference type="AlphaFoldDB" id="A0A7Y7B184"/>